<dbReference type="Proteomes" id="UP001239795">
    <property type="component" value="Unassembled WGS sequence"/>
</dbReference>
<evidence type="ECO:0000313" key="1">
    <source>
        <dbReference type="EMBL" id="KAK1454167.1"/>
    </source>
</evidence>
<gene>
    <name evidence="1" type="ORF">CMEL01_05826</name>
</gene>
<sequence length="45" mass="5370">MITSRNFQFTSPIRGFRCRRYPTYPFQVSTAGTIREKRASLRLRC</sequence>
<dbReference type="AlphaFoldDB" id="A0AAI9U9E1"/>
<organism evidence="1 2">
    <name type="scientific">Colletotrichum melonis</name>
    <dbReference type="NCBI Taxonomy" id="1209925"/>
    <lineage>
        <taxon>Eukaryota</taxon>
        <taxon>Fungi</taxon>
        <taxon>Dikarya</taxon>
        <taxon>Ascomycota</taxon>
        <taxon>Pezizomycotina</taxon>
        <taxon>Sordariomycetes</taxon>
        <taxon>Hypocreomycetidae</taxon>
        <taxon>Glomerellales</taxon>
        <taxon>Glomerellaceae</taxon>
        <taxon>Colletotrichum</taxon>
        <taxon>Colletotrichum acutatum species complex</taxon>
    </lineage>
</organism>
<proteinExistence type="predicted"/>
<reference evidence="1 2" key="1">
    <citation type="submission" date="2016-10" db="EMBL/GenBank/DDBJ databases">
        <title>The genome sequence of Colletotrichum fioriniae PJ7.</title>
        <authorList>
            <person name="Baroncelli R."/>
        </authorList>
    </citation>
    <scope>NUCLEOTIDE SEQUENCE [LARGE SCALE GENOMIC DNA]</scope>
    <source>
        <strain evidence="1">Col 31</strain>
    </source>
</reference>
<name>A0AAI9U9E1_9PEZI</name>
<comment type="caution">
    <text evidence="1">The sequence shown here is derived from an EMBL/GenBank/DDBJ whole genome shotgun (WGS) entry which is preliminary data.</text>
</comment>
<protein>
    <submittedName>
        <fullName evidence="1">Uncharacterized protein</fullName>
    </submittedName>
</protein>
<keyword evidence="2" id="KW-1185">Reference proteome</keyword>
<evidence type="ECO:0000313" key="2">
    <source>
        <dbReference type="Proteomes" id="UP001239795"/>
    </source>
</evidence>
<accession>A0AAI9U9E1</accession>
<dbReference type="EMBL" id="MLGG01000035">
    <property type="protein sequence ID" value="KAK1454167.1"/>
    <property type="molecule type" value="Genomic_DNA"/>
</dbReference>